<name>D6X1J8_TRICA</name>
<dbReference type="GO" id="GO:0006281">
    <property type="term" value="P:DNA repair"/>
    <property type="evidence" value="ECO:0007669"/>
    <property type="project" value="UniProtKB-KW"/>
</dbReference>
<dbReference type="AlphaFoldDB" id="D6X1J8"/>
<dbReference type="Pfam" id="PF15630">
    <property type="entry name" value="CENP-S"/>
    <property type="match status" value="1"/>
</dbReference>
<dbReference type="GO" id="GO:0003677">
    <property type="term" value="F:DNA binding"/>
    <property type="evidence" value="ECO:0007669"/>
    <property type="project" value="UniProtKB-KW"/>
</dbReference>
<sequence length="96" mass="10789">MSREVGAHLNLEFESDVLDLIAELTWKKLILYASDLEAFQKHAKRSTVTSDDVKLLVRRNDSLKELMASKLQALNDIKGSSEPTSKKKRKASSNNS</sequence>
<dbReference type="Proteomes" id="UP000007266">
    <property type="component" value="Linkage group 9"/>
</dbReference>
<keyword evidence="5" id="KW-0234">DNA repair</keyword>
<feature type="compositionally biased region" description="Basic residues" evidence="6">
    <location>
        <begin position="86"/>
        <end position="96"/>
    </location>
</feature>
<dbReference type="GO" id="GO:0046982">
    <property type="term" value="F:protein heterodimerization activity"/>
    <property type="evidence" value="ECO:0007669"/>
    <property type="project" value="InterPro"/>
</dbReference>
<protein>
    <recommendedName>
        <fullName evidence="2">Centromere protein S</fullName>
    </recommendedName>
</protein>
<comment type="similarity">
    <text evidence="1">Belongs to the TAF9 family. CENP-S/MHF1 subfamily.</text>
</comment>
<reference evidence="7 8" key="2">
    <citation type="journal article" date="2010" name="Nucleic Acids Res.">
        <title>BeetleBase in 2010: revisions to provide comprehensive genomic information for Tribolium castaneum.</title>
        <authorList>
            <person name="Kim H.S."/>
            <person name="Murphy T."/>
            <person name="Xia J."/>
            <person name="Caragea D."/>
            <person name="Park Y."/>
            <person name="Beeman R.W."/>
            <person name="Lorenzen M.D."/>
            <person name="Butcher S."/>
            <person name="Manak J.R."/>
            <person name="Brown S.J."/>
        </authorList>
    </citation>
    <scope>GENOME REANNOTATION</scope>
    <source>
        <strain evidence="7 8">Georgia GA2</strain>
    </source>
</reference>
<evidence type="ECO:0000256" key="2">
    <source>
        <dbReference type="ARBA" id="ARBA00016400"/>
    </source>
</evidence>
<organism evidence="7 8">
    <name type="scientific">Tribolium castaneum</name>
    <name type="common">Red flour beetle</name>
    <dbReference type="NCBI Taxonomy" id="7070"/>
    <lineage>
        <taxon>Eukaryota</taxon>
        <taxon>Metazoa</taxon>
        <taxon>Ecdysozoa</taxon>
        <taxon>Arthropoda</taxon>
        <taxon>Hexapoda</taxon>
        <taxon>Insecta</taxon>
        <taxon>Pterygota</taxon>
        <taxon>Neoptera</taxon>
        <taxon>Endopterygota</taxon>
        <taxon>Coleoptera</taxon>
        <taxon>Polyphaga</taxon>
        <taxon>Cucujiformia</taxon>
        <taxon>Tenebrionidae</taxon>
        <taxon>Tenebrionidae incertae sedis</taxon>
        <taxon>Tribolium</taxon>
    </lineage>
</organism>
<keyword evidence="4" id="KW-0238">DNA-binding</keyword>
<evidence type="ECO:0000256" key="3">
    <source>
        <dbReference type="ARBA" id="ARBA00022763"/>
    </source>
</evidence>
<dbReference type="EMBL" id="KQ971369">
    <property type="protein sequence ID" value="EFA09410.1"/>
    <property type="molecule type" value="Genomic_DNA"/>
</dbReference>
<dbReference type="InterPro" id="IPR029003">
    <property type="entry name" value="CENP-S/Mhf1"/>
</dbReference>
<evidence type="ECO:0000256" key="1">
    <source>
        <dbReference type="ARBA" id="ARBA00006612"/>
    </source>
</evidence>
<gene>
    <name evidence="7" type="primary">AUGUSTUS-3.0.2_05212</name>
    <name evidence="7" type="ORF">TcasGA2_TC005212</name>
</gene>
<proteinExistence type="inferred from homology"/>
<dbReference type="CDD" id="cd22919">
    <property type="entry name" value="HFD_CENP-S"/>
    <property type="match status" value="1"/>
</dbReference>
<dbReference type="GO" id="GO:0071821">
    <property type="term" value="C:FANCM-MHF complex"/>
    <property type="evidence" value="ECO:0000318"/>
    <property type="project" value="GO_Central"/>
</dbReference>
<reference evidence="7 8" key="1">
    <citation type="journal article" date="2008" name="Nature">
        <title>The genome of the model beetle and pest Tribolium castaneum.</title>
        <authorList>
            <consortium name="Tribolium Genome Sequencing Consortium"/>
            <person name="Richards S."/>
            <person name="Gibbs R.A."/>
            <person name="Weinstock G.M."/>
            <person name="Brown S.J."/>
            <person name="Denell R."/>
            <person name="Beeman R.W."/>
            <person name="Gibbs R."/>
            <person name="Beeman R.W."/>
            <person name="Brown S.J."/>
            <person name="Bucher G."/>
            <person name="Friedrich M."/>
            <person name="Grimmelikhuijzen C.J."/>
            <person name="Klingler M."/>
            <person name="Lorenzen M."/>
            <person name="Richards S."/>
            <person name="Roth S."/>
            <person name="Schroder R."/>
            <person name="Tautz D."/>
            <person name="Zdobnov E.M."/>
            <person name="Muzny D."/>
            <person name="Gibbs R.A."/>
            <person name="Weinstock G.M."/>
            <person name="Attaway T."/>
            <person name="Bell S."/>
            <person name="Buhay C.J."/>
            <person name="Chandrabose M.N."/>
            <person name="Chavez D."/>
            <person name="Clerk-Blankenburg K.P."/>
            <person name="Cree A."/>
            <person name="Dao M."/>
            <person name="Davis C."/>
            <person name="Chacko J."/>
            <person name="Dinh H."/>
            <person name="Dugan-Rocha S."/>
            <person name="Fowler G."/>
            <person name="Garner T.T."/>
            <person name="Garnes J."/>
            <person name="Gnirke A."/>
            <person name="Hawes A."/>
            <person name="Hernandez J."/>
            <person name="Hines S."/>
            <person name="Holder M."/>
            <person name="Hume J."/>
            <person name="Jhangiani S.N."/>
            <person name="Joshi V."/>
            <person name="Khan Z.M."/>
            <person name="Jackson L."/>
            <person name="Kovar C."/>
            <person name="Kowis A."/>
            <person name="Lee S."/>
            <person name="Lewis L.R."/>
            <person name="Margolis J."/>
            <person name="Morgan M."/>
            <person name="Nazareth L.V."/>
            <person name="Nguyen N."/>
            <person name="Okwuonu G."/>
            <person name="Parker D."/>
            <person name="Richards S."/>
            <person name="Ruiz S.J."/>
            <person name="Santibanez J."/>
            <person name="Savard J."/>
            <person name="Scherer S.E."/>
            <person name="Schneider B."/>
            <person name="Sodergren E."/>
            <person name="Tautz D."/>
            <person name="Vattahil S."/>
            <person name="Villasana D."/>
            <person name="White C.S."/>
            <person name="Wright R."/>
            <person name="Park Y."/>
            <person name="Beeman R.W."/>
            <person name="Lord J."/>
            <person name="Oppert B."/>
            <person name="Lorenzen M."/>
            <person name="Brown S."/>
            <person name="Wang L."/>
            <person name="Savard J."/>
            <person name="Tautz D."/>
            <person name="Richards S."/>
            <person name="Weinstock G."/>
            <person name="Gibbs R.A."/>
            <person name="Liu Y."/>
            <person name="Worley K."/>
            <person name="Weinstock G."/>
            <person name="Elsik C.G."/>
            <person name="Reese J.T."/>
            <person name="Elhaik E."/>
            <person name="Landan G."/>
            <person name="Graur D."/>
            <person name="Arensburger P."/>
            <person name="Atkinson P."/>
            <person name="Beeman R.W."/>
            <person name="Beidler J."/>
            <person name="Brown S.J."/>
            <person name="Demuth J.P."/>
            <person name="Drury D.W."/>
            <person name="Du Y.Z."/>
            <person name="Fujiwara H."/>
            <person name="Lorenzen M."/>
            <person name="Maselli V."/>
            <person name="Osanai M."/>
            <person name="Park Y."/>
            <person name="Robertson H.M."/>
            <person name="Tu Z."/>
            <person name="Wang J.J."/>
            <person name="Wang S."/>
            <person name="Richards S."/>
            <person name="Song H."/>
            <person name="Zhang L."/>
            <person name="Sodergren E."/>
            <person name="Werner D."/>
            <person name="Stanke M."/>
            <person name="Morgenstern B."/>
            <person name="Solovyev V."/>
            <person name="Kosarev P."/>
            <person name="Brown G."/>
            <person name="Chen H.C."/>
            <person name="Ermolaeva O."/>
            <person name="Hlavina W."/>
            <person name="Kapustin Y."/>
            <person name="Kiryutin B."/>
            <person name="Kitts P."/>
            <person name="Maglott D."/>
            <person name="Pruitt K."/>
            <person name="Sapojnikov V."/>
            <person name="Souvorov A."/>
            <person name="Mackey A.J."/>
            <person name="Waterhouse R.M."/>
            <person name="Wyder S."/>
            <person name="Zdobnov E.M."/>
            <person name="Zdobnov E.M."/>
            <person name="Wyder S."/>
            <person name="Kriventseva E.V."/>
            <person name="Kadowaki T."/>
            <person name="Bork P."/>
            <person name="Aranda M."/>
            <person name="Bao R."/>
            <person name="Beermann A."/>
            <person name="Berns N."/>
            <person name="Bolognesi R."/>
            <person name="Bonneton F."/>
            <person name="Bopp D."/>
            <person name="Brown S.J."/>
            <person name="Bucher G."/>
            <person name="Butts T."/>
            <person name="Chaumot A."/>
            <person name="Denell R.E."/>
            <person name="Ferrier D.E."/>
            <person name="Friedrich M."/>
            <person name="Gordon C.M."/>
            <person name="Jindra M."/>
            <person name="Klingler M."/>
            <person name="Lan Q."/>
            <person name="Lattorff H.M."/>
            <person name="Laudet V."/>
            <person name="von Levetsow C."/>
            <person name="Liu Z."/>
            <person name="Lutz R."/>
            <person name="Lynch J.A."/>
            <person name="da Fonseca R.N."/>
            <person name="Posnien N."/>
            <person name="Reuter R."/>
            <person name="Roth S."/>
            <person name="Savard J."/>
            <person name="Schinko J.B."/>
            <person name="Schmitt C."/>
            <person name="Schoppmeier M."/>
            <person name="Schroder R."/>
            <person name="Shippy T.D."/>
            <person name="Simonnet F."/>
            <person name="Marques-Souza H."/>
            <person name="Tautz D."/>
            <person name="Tomoyasu Y."/>
            <person name="Trauner J."/>
            <person name="Van der Zee M."/>
            <person name="Vervoort M."/>
            <person name="Wittkopp N."/>
            <person name="Wimmer E.A."/>
            <person name="Yang X."/>
            <person name="Jones A.K."/>
            <person name="Sattelle D.B."/>
            <person name="Ebert P.R."/>
            <person name="Nelson D."/>
            <person name="Scott J.G."/>
            <person name="Beeman R.W."/>
            <person name="Muthukrishnan S."/>
            <person name="Kramer K.J."/>
            <person name="Arakane Y."/>
            <person name="Beeman R.W."/>
            <person name="Zhu Q."/>
            <person name="Hogenkamp D."/>
            <person name="Dixit R."/>
            <person name="Oppert B."/>
            <person name="Jiang H."/>
            <person name="Zou Z."/>
            <person name="Marshall J."/>
            <person name="Elpidina E."/>
            <person name="Vinokurov K."/>
            <person name="Oppert C."/>
            <person name="Zou Z."/>
            <person name="Evans J."/>
            <person name="Lu Z."/>
            <person name="Zhao P."/>
            <person name="Sumathipala N."/>
            <person name="Altincicek B."/>
            <person name="Vilcinskas A."/>
            <person name="Williams M."/>
            <person name="Hultmark D."/>
            <person name="Hetru C."/>
            <person name="Jiang H."/>
            <person name="Grimmelikhuijzen C.J."/>
            <person name="Hauser F."/>
            <person name="Cazzamali G."/>
            <person name="Williamson M."/>
            <person name="Park Y."/>
            <person name="Li B."/>
            <person name="Tanaka Y."/>
            <person name="Predel R."/>
            <person name="Neupert S."/>
            <person name="Schachtner J."/>
            <person name="Verleyen P."/>
            <person name="Raible F."/>
            <person name="Bork P."/>
            <person name="Friedrich M."/>
            <person name="Walden K.K."/>
            <person name="Robertson H.M."/>
            <person name="Angeli S."/>
            <person name="Foret S."/>
            <person name="Bucher G."/>
            <person name="Schuetz S."/>
            <person name="Maleszka R."/>
            <person name="Wimmer E.A."/>
            <person name="Beeman R.W."/>
            <person name="Lorenzen M."/>
            <person name="Tomoyasu Y."/>
            <person name="Miller S.C."/>
            <person name="Grossmann D."/>
            <person name="Bucher G."/>
        </authorList>
    </citation>
    <scope>NUCLEOTIDE SEQUENCE [LARGE SCALE GENOMIC DNA]</scope>
    <source>
        <strain evidence="7 8">Georgia GA2</strain>
    </source>
</reference>
<dbReference type="eggNOG" id="ENOG502S2ZK">
    <property type="taxonomic scope" value="Eukaryota"/>
</dbReference>
<dbReference type="HOGENOM" id="CLU_100369_2_2_1"/>
<dbReference type="PhylomeDB" id="D6X1J8"/>
<evidence type="ECO:0000256" key="6">
    <source>
        <dbReference type="SAM" id="MobiDB-lite"/>
    </source>
</evidence>
<keyword evidence="3" id="KW-0227">DNA damage</keyword>
<dbReference type="STRING" id="7070.D6X1J8"/>
<dbReference type="Gene3D" id="1.10.20.10">
    <property type="entry name" value="Histone, subunit A"/>
    <property type="match status" value="1"/>
</dbReference>
<keyword evidence="8" id="KW-1185">Reference proteome</keyword>
<dbReference type="PANTHER" id="PTHR22980">
    <property type="entry name" value="CORTISTATIN"/>
    <property type="match status" value="1"/>
</dbReference>
<feature type="region of interest" description="Disordered" evidence="6">
    <location>
        <begin position="77"/>
        <end position="96"/>
    </location>
</feature>
<dbReference type="InParanoid" id="D6X1J8"/>
<accession>D6X1J8</accession>
<dbReference type="PANTHER" id="PTHR22980:SF0">
    <property type="entry name" value="CENTROMERE PROTEIN S"/>
    <property type="match status" value="1"/>
</dbReference>
<evidence type="ECO:0000256" key="5">
    <source>
        <dbReference type="ARBA" id="ARBA00023204"/>
    </source>
</evidence>
<evidence type="ECO:0000313" key="8">
    <source>
        <dbReference type="Proteomes" id="UP000007266"/>
    </source>
</evidence>
<dbReference type="GO" id="GO:0031297">
    <property type="term" value="P:replication fork processing"/>
    <property type="evidence" value="ECO:0000318"/>
    <property type="project" value="GO_Central"/>
</dbReference>
<dbReference type="InterPro" id="IPR009072">
    <property type="entry name" value="Histone-fold"/>
</dbReference>
<dbReference type="SUPFAM" id="SSF47113">
    <property type="entry name" value="Histone-fold"/>
    <property type="match status" value="1"/>
</dbReference>
<evidence type="ECO:0000256" key="4">
    <source>
        <dbReference type="ARBA" id="ARBA00023125"/>
    </source>
</evidence>
<evidence type="ECO:0000313" key="7">
    <source>
        <dbReference type="EMBL" id="EFA09410.1"/>
    </source>
</evidence>
<dbReference type="GO" id="GO:0003682">
    <property type="term" value="F:chromatin binding"/>
    <property type="evidence" value="ECO:0000318"/>
    <property type="project" value="GO_Central"/>
</dbReference>
<dbReference type="GO" id="GO:0000712">
    <property type="term" value="P:resolution of meiotic recombination intermediates"/>
    <property type="evidence" value="ECO:0000318"/>
    <property type="project" value="GO_Central"/>
</dbReference>